<evidence type="ECO:0000313" key="3">
    <source>
        <dbReference type="Proteomes" id="UP000467700"/>
    </source>
</evidence>
<protein>
    <submittedName>
        <fullName evidence="2">Uncharacterized protein</fullName>
    </submittedName>
</protein>
<sequence>MSLNTLPPEILYKIVANVVVDYFDCAIASPPRPTWLRLDRGPLIIPLGSDQTEWSGITPQQFNRVLKTVLAHFGGDMSLADTPLLPLEATAFLDEDYEEPGEDETDEDDSDHEDSDNWGLEEDVIHVDGDGDMIYVIENGASQSRWAADEDDDSPLLTAEELSDGSDDEGEFTDDEDRNSEVDSEESYKRMLWEWNLNEKNQPLPNNQVTPLLAVNRYMRQTTFKVLSDTLNIKKSGNSSINFHKKMMGILRDVRRLYRLAHARPLRCGKLLAKYQGPGTPFIAAYVSLAQVAYSLCAVHRLLDPKDDADRVSDEALKFLKDTLRDIQCVHLTIPQAALRTRIAQRAHIFRVRYGIWSGLVTSHAAIVTARDEAVSVELSAAPSARQWLILKKLLNRSDASESWQRKRKSGRQRSFLTCFLGR</sequence>
<dbReference type="AlphaFoldDB" id="A0A8S0VRZ2"/>
<evidence type="ECO:0000256" key="1">
    <source>
        <dbReference type="SAM" id="MobiDB-lite"/>
    </source>
</evidence>
<keyword evidence="3" id="KW-1185">Reference proteome</keyword>
<dbReference type="Proteomes" id="UP000467700">
    <property type="component" value="Unassembled WGS sequence"/>
</dbReference>
<dbReference type="EMBL" id="CACVBS010000048">
    <property type="protein sequence ID" value="CAA7265299.1"/>
    <property type="molecule type" value="Genomic_DNA"/>
</dbReference>
<dbReference type="OrthoDB" id="3028554at2759"/>
<gene>
    <name evidence="2" type="ORF">AAE3_LOCUS7512</name>
</gene>
<feature type="region of interest" description="Disordered" evidence="1">
    <location>
        <begin position="144"/>
        <end position="185"/>
    </location>
</feature>
<feature type="compositionally biased region" description="Acidic residues" evidence="1">
    <location>
        <begin position="161"/>
        <end position="185"/>
    </location>
</feature>
<reference evidence="2 3" key="1">
    <citation type="submission" date="2020-01" db="EMBL/GenBank/DDBJ databases">
        <authorList>
            <person name="Gupta K D."/>
        </authorList>
    </citation>
    <scope>NUCLEOTIDE SEQUENCE [LARGE SCALE GENOMIC DNA]</scope>
</reference>
<name>A0A8S0VRZ2_CYCAE</name>
<accession>A0A8S0VRZ2</accession>
<proteinExistence type="predicted"/>
<comment type="caution">
    <text evidence="2">The sequence shown here is derived from an EMBL/GenBank/DDBJ whole genome shotgun (WGS) entry which is preliminary data.</text>
</comment>
<feature type="region of interest" description="Disordered" evidence="1">
    <location>
        <begin position="97"/>
        <end position="119"/>
    </location>
</feature>
<organism evidence="2 3">
    <name type="scientific">Cyclocybe aegerita</name>
    <name type="common">Black poplar mushroom</name>
    <name type="synonym">Agrocybe aegerita</name>
    <dbReference type="NCBI Taxonomy" id="1973307"/>
    <lineage>
        <taxon>Eukaryota</taxon>
        <taxon>Fungi</taxon>
        <taxon>Dikarya</taxon>
        <taxon>Basidiomycota</taxon>
        <taxon>Agaricomycotina</taxon>
        <taxon>Agaricomycetes</taxon>
        <taxon>Agaricomycetidae</taxon>
        <taxon>Agaricales</taxon>
        <taxon>Agaricineae</taxon>
        <taxon>Bolbitiaceae</taxon>
        <taxon>Cyclocybe</taxon>
    </lineage>
</organism>
<evidence type="ECO:0000313" key="2">
    <source>
        <dbReference type="EMBL" id="CAA7265299.1"/>
    </source>
</evidence>